<dbReference type="AlphaFoldDB" id="A0A1R4H596"/>
<dbReference type="EMBL" id="FUKJ01000138">
    <property type="protein sequence ID" value="SJM91423.1"/>
    <property type="molecule type" value="Genomic_DNA"/>
</dbReference>
<gene>
    <name evidence="1" type="ORF">CRENPOLYSF2_2220008</name>
</gene>
<proteinExistence type="predicted"/>
<name>A0A1R4H596_9GAMM</name>
<dbReference type="InterPro" id="IPR013406">
    <property type="entry name" value="CHP02574_addiction_mod"/>
</dbReference>
<evidence type="ECO:0000313" key="2">
    <source>
        <dbReference type="Proteomes" id="UP000195442"/>
    </source>
</evidence>
<sequence length="74" mass="8422">MSISSEVILHNALTLPAVERVKIIDQLLSSLDEADTRLDAKWAEEAETRLDAFERGEIRSIPLEDILARYQRAK</sequence>
<dbReference type="RefSeq" id="WP_087146529.1">
    <property type="nucleotide sequence ID" value="NZ_FUKJ01000138.1"/>
</dbReference>
<dbReference type="Proteomes" id="UP000195442">
    <property type="component" value="Unassembled WGS sequence"/>
</dbReference>
<dbReference type="NCBIfam" id="TIGR02574">
    <property type="entry name" value="stabl_TIGR02574"/>
    <property type="match status" value="1"/>
</dbReference>
<dbReference type="OrthoDB" id="8549727at2"/>
<organism evidence="1 2">
    <name type="scientific">Crenothrix polyspora</name>
    <dbReference type="NCBI Taxonomy" id="360316"/>
    <lineage>
        <taxon>Bacteria</taxon>
        <taxon>Pseudomonadati</taxon>
        <taxon>Pseudomonadota</taxon>
        <taxon>Gammaproteobacteria</taxon>
        <taxon>Methylococcales</taxon>
        <taxon>Crenotrichaceae</taxon>
        <taxon>Crenothrix</taxon>
    </lineage>
</organism>
<dbReference type="Pfam" id="PF09720">
    <property type="entry name" value="Unstab_antitox"/>
    <property type="match status" value="1"/>
</dbReference>
<evidence type="ECO:0000313" key="1">
    <source>
        <dbReference type="EMBL" id="SJM91423.1"/>
    </source>
</evidence>
<evidence type="ECO:0008006" key="3">
    <source>
        <dbReference type="Google" id="ProtNLM"/>
    </source>
</evidence>
<protein>
    <recommendedName>
        <fullName evidence="3">Addiction module protein</fullName>
    </recommendedName>
</protein>
<reference evidence="2" key="1">
    <citation type="submission" date="2017-02" db="EMBL/GenBank/DDBJ databases">
        <authorList>
            <person name="Daims H."/>
        </authorList>
    </citation>
    <scope>NUCLEOTIDE SEQUENCE [LARGE SCALE GENOMIC DNA]</scope>
</reference>
<keyword evidence="2" id="KW-1185">Reference proteome</keyword>
<accession>A0A1R4H596</accession>